<evidence type="ECO:0000256" key="11">
    <source>
        <dbReference type="RuleBase" id="RU000461"/>
    </source>
</evidence>
<keyword evidence="8 11" id="KW-0503">Monooxygenase</keyword>
<dbReference type="PANTHER" id="PTHR24300">
    <property type="entry name" value="CYTOCHROME P450 508A4-RELATED"/>
    <property type="match status" value="1"/>
</dbReference>
<proteinExistence type="inferred from homology"/>
<evidence type="ECO:0000256" key="10">
    <source>
        <dbReference type="PIRSR" id="PIRSR602401-1"/>
    </source>
</evidence>
<evidence type="ECO:0000256" key="8">
    <source>
        <dbReference type="ARBA" id="ARBA00023033"/>
    </source>
</evidence>
<accession>A0A673AKB6</accession>
<dbReference type="GO" id="GO:0005737">
    <property type="term" value="C:cytoplasm"/>
    <property type="evidence" value="ECO:0007669"/>
    <property type="project" value="TreeGrafter"/>
</dbReference>
<keyword evidence="7 10" id="KW-0408">Iron</keyword>
<dbReference type="SUPFAM" id="SSF48264">
    <property type="entry name" value="Cytochrome P450"/>
    <property type="match status" value="1"/>
</dbReference>
<dbReference type="InterPro" id="IPR001128">
    <property type="entry name" value="Cyt_P450"/>
</dbReference>
<evidence type="ECO:0000256" key="6">
    <source>
        <dbReference type="ARBA" id="ARBA00023002"/>
    </source>
</evidence>
<protein>
    <submittedName>
        <fullName evidence="13">Uncharacterized protein</fullName>
    </submittedName>
</protein>
<evidence type="ECO:0000256" key="1">
    <source>
        <dbReference type="ARBA" id="ARBA00001971"/>
    </source>
</evidence>
<dbReference type="PRINTS" id="PR00463">
    <property type="entry name" value="EP450I"/>
</dbReference>
<dbReference type="GO" id="GO:0016020">
    <property type="term" value="C:membrane"/>
    <property type="evidence" value="ECO:0007669"/>
    <property type="project" value="UniProtKB-SubCell"/>
</dbReference>
<evidence type="ECO:0000256" key="4">
    <source>
        <dbReference type="ARBA" id="ARBA00022617"/>
    </source>
</evidence>
<dbReference type="InterPro" id="IPR050182">
    <property type="entry name" value="Cytochrome_P450_fam2"/>
</dbReference>
<evidence type="ECO:0000256" key="12">
    <source>
        <dbReference type="SAM" id="Phobius"/>
    </source>
</evidence>
<dbReference type="Ensembl" id="ENSSORT00005030984.1">
    <property type="protein sequence ID" value="ENSSORP00005030140.1"/>
    <property type="gene ID" value="ENSSORG00005012950.1"/>
</dbReference>
<dbReference type="GO" id="GO:0005506">
    <property type="term" value="F:iron ion binding"/>
    <property type="evidence" value="ECO:0007669"/>
    <property type="project" value="InterPro"/>
</dbReference>
<feature type="binding site" description="axial binding residue" evidence="10">
    <location>
        <position position="436"/>
    </location>
    <ligand>
        <name>heme</name>
        <dbReference type="ChEBI" id="CHEBI:30413"/>
    </ligand>
    <ligandPart>
        <name>Fe</name>
        <dbReference type="ChEBI" id="CHEBI:18248"/>
    </ligandPart>
</feature>
<evidence type="ECO:0000256" key="7">
    <source>
        <dbReference type="ARBA" id="ARBA00023004"/>
    </source>
</evidence>
<keyword evidence="12" id="KW-0812">Transmembrane</keyword>
<evidence type="ECO:0000256" key="5">
    <source>
        <dbReference type="ARBA" id="ARBA00022723"/>
    </source>
</evidence>
<dbReference type="InterPro" id="IPR036396">
    <property type="entry name" value="Cyt_P450_sf"/>
</dbReference>
<dbReference type="PRINTS" id="PR00385">
    <property type="entry name" value="P450"/>
</dbReference>
<comment type="cofactor">
    <cofactor evidence="1 10">
        <name>heme</name>
        <dbReference type="ChEBI" id="CHEBI:30413"/>
    </cofactor>
</comment>
<feature type="transmembrane region" description="Helical" evidence="12">
    <location>
        <begin position="6"/>
        <end position="26"/>
    </location>
</feature>
<dbReference type="Gene3D" id="1.10.630.10">
    <property type="entry name" value="Cytochrome P450"/>
    <property type="match status" value="1"/>
</dbReference>
<dbReference type="AlphaFoldDB" id="A0A673AKB6"/>
<dbReference type="PANTHER" id="PTHR24300:SF177">
    <property type="entry name" value="CYTOCHROME P450 2J2"/>
    <property type="match status" value="1"/>
</dbReference>
<dbReference type="GO" id="GO:0016712">
    <property type="term" value="F:oxidoreductase activity, acting on paired donors, with incorporation or reduction of molecular oxygen, reduced flavin or flavoprotein as one donor, and incorporation of one atom of oxygen"/>
    <property type="evidence" value="ECO:0007669"/>
    <property type="project" value="TreeGrafter"/>
</dbReference>
<evidence type="ECO:0000256" key="9">
    <source>
        <dbReference type="ARBA" id="ARBA00023136"/>
    </source>
</evidence>
<organism evidence="13 14">
    <name type="scientific">Sphaeramia orbicularis</name>
    <name type="common">orbiculate cardinalfish</name>
    <dbReference type="NCBI Taxonomy" id="375764"/>
    <lineage>
        <taxon>Eukaryota</taxon>
        <taxon>Metazoa</taxon>
        <taxon>Chordata</taxon>
        <taxon>Craniata</taxon>
        <taxon>Vertebrata</taxon>
        <taxon>Euteleostomi</taxon>
        <taxon>Actinopterygii</taxon>
        <taxon>Neopterygii</taxon>
        <taxon>Teleostei</taxon>
        <taxon>Neoteleostei</taxon>
        <taxon>Acanthomorphata</taxon>
        <taxon>Gobiaria</taxon>
        <taxon>Kurtiformes</taxon>
        <taxon>Apogonoidei</taxon>
        <taxon>Apogonidae</taxon>
        <taxon>Apogoninae</taxon>
        <taxon>Sphaeramia</taxon>
    </lineage>
</organism>
<comment type="similarity">
    <text evidence="3 11">Belongs to the cytochrome P450 family.</text>
</comment>
<keyword evidence="6 11" id="KW-0560">Oxidoreductase</keyword>
<keyword evidence="12" id="KW-1133">Transmembrane helix</keyword>
<evidence type="ECO:0000313" key="13">
    <source>
        <dbReference type="Ensembl" id="ENSSORP00005030140.1"/>
    </source>
</evidence>
<dbReference type="InterPro" id="IPR017972">
    <property type="entry name" value="Cyt_P450_CS"/>
</dbReference>
<reference evidence="13" key="1">
    <citation type="submission" date="2019-06" db="EMBL/GenBank/DDBJ databases">
        <authorList>
            <consortium name="Wellcome Sanger Institute Data Sharing"/>
        </authorList>
    </citation>
    <scope>NUCLEOTIDE SEQUENCE [LARGE SCALE GENOMIC DNA]</scope>
</reference>
<reference evidence="13" key="3">
    <citation type="submission" date="2025-09" db="UniProtKB">
        <authorList>
            <consortium name="Ensembl"/>
        </authorList>
    </citation>
    <scope>IDENTIFICATION</scope>
</reference>
<evidence type="ECO:0000313" key="14">
    <source>
        <dbReference type="Proteomes" id="UP000472271"/>
    </source>
</evidence>
<evidence type="ECO:0000256" key="3">
    <source>
        <dbReference type="ARBA" id="ARBA00010617"/>
    </source>
</evidence>
<dbReference type="Pfam" id="PF00067">
    <property type="entry name" value="p450"/>
    <property type="match status" value="1"/>
</dbReference>
<gene>
    <name evidence="13" type="primary">LOC115434354</name>
</gene>
<name>A0A673AKB6_9TELE</name>
<sequence>MDSLFSGFFVNLDATALLLFIVVFILTADYIKNRRLTGFPPGPPALPIVGNIFTLDHKRTHESMTELAGRYGDVYSMRMGQRWVVVLNGFEAVTQALVTQGDSFSDRPSIPLYDDIFHGLGVILSNGHMWKQQRRFALSTLKYFGFGKKSLEPMILEEFTYVAKEISAYKGKPFNPHLIVNNTVANIICLLVFGHRFEYGDEQFKKMMKLFEQSIQIQVDHFFCEFFSGFLIKKFKRINEELKDFVRTEVKDHKQKWDPSDLRDFIDYYLNEIQMVTEKSFTFDEECLIMSVLDLFGAGSETTSTTLRWAFLFMVKYPEIQERVQAEIDSVIGQSRPPSVDDRADLPYTDAVIHEIQRMGNIVPLNLPHVTNRDVHLRGYTIPKGVTIIPNLTSVLFDKREWKTPFTFNPGHFLNEEGKFVKPAAFIPFSAGKRLCLGENLARMELFLFFTSFMQHFTFSMPPGVKPVLDYRFGITLSPVHYEICAKPRHE</sequence>
<dbReference type="Proteomes" id="UP000472271">
    <property type="component" value="Chromosome 15"/>
</dbReference>
<keyword evidence="5 10" id="KW-0479">Metal-binding</keyword>
<keyword evidence="4 10" id="KW-0349">Heme</keyword>
<keyword evidence="9 12" id="KW-0472">Membrane</keyword>
<reference evidence="13" key="2">
    <citation type="submission" date="2025-08" db="UniProtKB">
        <authorList>
            <consortium name="Ensembl"/>
        </authorList>
    </citation>
    <scope>IDENTIFICATION</scope>
</reference>
<keyword evidence="14" id="KW-1185">Reference proteome</keyword>
<dbReference type="GO" id="GO:0006805">
    <property type="term" value="P:xenobiotic metabolic process"/>
    <property type="evidence" value="ECO:0007669"/>
    <property type="project" value="TreeGrafter"/>
</dbReference>
<dbReference type="CDD" id="cd11026">
    <property type="entry name" value="CYP2"/>
    <property type="match status" value="1"/>
</dbReference>
<dbReference type="GO" id="GO:0020037">
    <property type="term" value="F:heme binding"/>
    <property type="evidence" value="ECO:0007669"/>
    <property type="project" value="InterPro"/>
</dbReference>
<comment type="subcellular location">
    <subcellularLocation>
        <location evidence="2">Membrane</location>
    </subcellularLocation>
</comment>
<dbReference type="FunFam" id="1.10.630.10:FF:000004">
    <property type="entry name" value="cytochrome P450 2D15 isoform X1"/>
    <property type="match status" value="1"/>
</dbReference>
<dbReference type="GO" id="GO:0006082">
    <property type="term" value="P:organic acid metabolic process"/>
    <property type="evidence" value="ECO:0007669"/>
    <property type="project" value="TreeGrafter"/>
</dbReference>
<dbReference type="InterPro" id="IPR002401">
    <property type="entry name" value="Cyt_P450_E_grp-I"/>
</dbReference>
<evidence type="ECO:0000256" key="2">
    <source>
        <dbReference type="ARBA" id="ARBA00004370"/>
    </source>
</evidence>
<dbReference type="PROSITE" id="PS00086">
    <property type="entry name" value="CYTOCHROME_P450"/>
    <property type="match status" value="1"/>
</dbReference>